<keyword evidence="2" id="KW-0808">Transferase</keyword>
<dbReference type="AlphaFoldDB" id="A0A0G1GJN3"/>
<name>A0A0G1GJN3_9BACT</name>
<proteinExistence type="predicted"/>
<dbReference type="SUPFAM" id="SSF53448">
    <property type="entry name" value="Nucleotide-diphospho-sugar transferases"/>
    <property type="match status" value="1"/>
</dbReference>
<dbReference type="Proteomes" id="UP000034069">
    <property type="component" value="Unassembled WGS sequence"/>
</dbReference>
<dbReference type="PANTHER" id="PTHR48090:SF7">
    <property type="entry name" value="RFBJ PROTEIN"/>
    <property type="match status" value="1"/>
</dbReference>
<evidence type="ECO:0000313" key="3">
    <source>
        <dbReference type="Proteomes" id="UP000034069"/>
    </source>
</evidence>
<sequence length="220" mass="25490">MKISAVIPCYNDGSFLKPIVDEIQKSRFVKEIIVIDDGSSQETKQLLAEIKNITLVTHATNQGKAKAMLTGLKKADYELVLFIDSDLMNFSYKHINKMWKTLHDKNLDMVLGIRDKEIFYMKWLGFSQAYTGERIIKRSILIENLSLFDVDNYLIEPSINKLFFNSYKVGGVNLKGLSQIYKLQKYGLSGLFKDVQMYKSYLNYLGMREFLFQLSFARTK</sequence>
<evidence type="ECO:0000259" key="1">
    <source>
        <dbReference type="Pfam" id="PF00535"/>
    </source>
</evidence>
<dbReference type="EMBL" id="LCHN01000021">
    <property type="protein sequence ID" value="KKT35141.1"/>
    <property type="molecule type" value="Genomic_DNA"/>
</dbReference>
<accession>A0A0G1GJN3</accession>
<gene>
    <name evidence="2" type="ORF">UW23_C0021G0001</name>
</gene>
<dbReference type="InterPro" id="IPR001173">
    <property type="entry name" value="Glyco_trans_2-like"/>
</dbReference>
<dbReference type="GO" id="GO:0016740">
    <property type="term" value="F:transferase activity"/>
    <property type="evidence" value="ECO:0007669"/>
    <property type="project" value="UniProtKB-KW"/>
</dbReference>
<dbReference type="CDD" id="cd04179">
    <property type="entry name" value="DPM_DPG-synthase_like"/>
    <property type="match status" value="1"/>
</dbReference>
<feature type="domain" description="Glycosyltransferase 2-like" evidence="1">
    <location>
        <begin position="4"/>
        <end position="117"/>
    </location>
</feature>
<dbReference type="Pfam" id="PF00535">
    <property type="entry name" value="Glycos_transf_2"/>
    <property type="match status" value="1"/>
</dbReference>
<dbReference type="InterPro" id="IPR050256">
    <property type="entry name" value="Glycosyltransferase_2"/>
</dbReference>
<dbReference type="InterPro" id="IPR029044">
    <property type="entry name" value="Nucleotide-diphossugar_trans"/>
</dbReference>
<comment type="caution">
    <text evidence="2">The sequence shown here is derived from an EMBL/GenBank/DDBJ whole genome shotgun (WGS) entry which is preliminary data.</text>
</comment>
<protein>
    <submittedName>
        <fullName evidence="2">Glycosyl transferase family 2</fullName>
    </submittedName>
</protein>
<organism evidence="2 3">
    <name type="scientific">Candidatus Collierbacteria bacterium GW2011_GWA1_44_12</name>
    <dbReference type="NCBI Taxonomy" id="1618376"/>
    <lineage>
        <taxon>Bacteria</taxon>
        <taxon>Candidatus Collieribacteriota</taxon>
    </lineage>
</organism>
<reference evidence="2 3" key="1">
    <citation type="journal article" date="2015" name="Nature">
        <title>rRNA introns, odd ribosomes, and small enigmatic genomes across a large radiation of phyla.</title>
        <authorList>
            <person name="Brown C.T."/>
            <person name="Hug L.A."/>
            <person name="Thomas B.C."/>
            <person name="Sharon I."/>
            <person name="Castelle C.J."/>
            <person name="Singh A."/>
            <person name="Wilkins M.J."/>
            <person name="Williams K.H."/>
            <person name="Banfield J.F."/>
        </authorList>
    </citation>
    <scope>NUCLEOTIDE SEQUENCE [LARGE SCALE GENOMIC DNA]</scope>
</reference>
<dbReference type="Gene3D" id="3.90.550.10">
    <property type="entry name" value="Spore Coat Polysaccharide Biosynthesis Protein SpsA, Chain A"/>
    <property type="match status" value="1"/>
</dbReference>
<evidence type="ECO:0000313" key="2">
    <source>
        <dbReference type="EMBL" id="KKT35141.1"/>
    </source>
</evidence>
<dbReference type="PANTHER" id="PTHR48090">
    <property type="entry name" value="UNDECAPRENYL-PHOSPHATE 4-DEOXY-4-FORMAMIDO-L-ARABINOSE TRANSFERASE-RELATED"/>
    <property type="match status" value="1"/>
</dbReference>